<feature type="signal peptide" evidence="1">
    <location>
        <begin position="1"/>
        <end position="30"/>
    </location>
</feature>
<organism evidence="2 3">
    <name type="scientific">Dietzia aurantiaca</name>
    <dbReference type="NCBI Taxonomy" id="983873"/>
    <lineage>
        <taxon>Bacteria</taxon>
        <taxon>Bacillati</taxon>
        <taxon>Actinomycetota</taxon>
        <taxon>Actinomycetes</taxon>
        <taxon>Mycobacteriales</taxon>
        <taxon>Dietziaceae</taxon>
        <taxon>Dietzia</taxon>
    </lineage>
</organism>
<feature type="chain" id="PRO_5046288591" description="Secreted protein" evidence="1">
    <location>
        <begin position="31"/>
        <end position="186"/>
    </location>
</feature>
<evidence type="ECO:0000313" key="2">
    <source>
        <dbReference type="EMBL" id="MFC4754317.1"/>
    </source>
</evidence>
<name>A0ABV9PMI6_9ACTN</name>
<evidence type="ECO:0000256" key="1">
    <source>
        <dbReference type="SAM" id="SignalP"/>
    </source>
</evidence>
<keyword evidence="3" id="KW-1185">Reference proteome</keyword>
<reference evidence="3" key="1">
    <citation type="journal article" date="2019" name="Int. J. Syst. Evol. Microbiol.">
        <title>The Global Catalogue of Microorganisms (GCM) 10K type strain sequencing project: providing services to taxonomists for standard genome sequencing and annotation.</title>
        <authorList>
            <consortium name="The Broad Institute Genomics Platform"/>
            <consortium name="The Broad Institute Genome Sequencing Center for Infectious Disease"/>
            <person name="Wu L."/>
            <person name="Ma J."/>
        </authorList>
    </citation>
    <scope>NUCLEOTIDE SEQUENCE [LARGE SCALE GENOMIC DNA]</scope>
    <source>
        <strain evidence="3">JCM 11882</strain>
    </source>
</reference>
<protein>
    <recommendedName>
        <fullName evidence="4">Secreted protein</fullName>
    </recommendedName>
</protein>
<dbReference type="Proteomes" id="UP001595836">
    <property type="component" value="Unassembled WGS sequence"/>
</dbReference>
<evidence type="ECO:0008006" key="4">
    <source>
        <dbReference type="Google" id="ProtNLM"/>
    </source>
</evidence>
<sequence>MSKSRTALRSLGVLAAASGLALAGAGVASATTFDHDVDGNTVSVEFTLETTDTTDTCGAALIPPNALAEILSKLGGGDLGNAFETIDAIQGVTVLKNGNAAAVRLGEDATTRTVTATDVPSGAYMLVSVCLSDLSEPGTDLVTVGNPLDIISGLSSDGLLDTASSLLQGGDESGLGAILSSAVGGE</sequence>
<proteinExistence type="predicted"/>
<keyword evidence="1" id="KW-0732">Signal</keyword>
<dbReference type="InterPro" id="IPR006311">
    <property type="entry name" value="TAT_signal"/>
</dbReference>
<dbReference type="RefSeq" id="WP_344991531.1">
    <property type="nucleotide sequence ID" value="NZ_BAABCD010000016.1"/>
</dbReference>
<evidence type="ECO:0000313" key="3">
    <source>
        <dbReference type="Proteomes" id="UP001595836"/>
    </source>
</evidence>
<dbReference type="EMBL" id="JBHSHP010000017">
    <property type="protein sequence ID" value="MFC4754317.1"/>
    <property type="molecule type" value="Genomic_DNA"/>
</dbReference>
<comment type="caution">
    <text evidence="2">The sequence shown here is derived from an EMBL/GenBank/DDBJ whole genome shotgun (WGS) entry which is preliminary data.</text>
</comment>
<gene>
    <name evidence="2" type="ORF">ACFO7U_05930</name>
</gene>
<accession>A0ABV9PMI6</accession>
<dbReference type="PROSITE" id="PS51318">
    <property type="entry name" value="TAT"/>
    <property type="match status" value="1"/>
</dbReference>